<dbReference type="InterPro" id="IPR003961">
    <property type="entry name" value="FN3_dom"/>
</dbReference>
<dbReference type="CDD" id="cd00063">
    <property type="entry name" value="FN3"/>
    <property type="match status" value="1"/>
</dbReference>
<dbReference type="Gene3D" id="2.60.40.10">
    <property type="entry name" value="Immunoglobulins"/>
    <property type="match status" value="1"/>
</dbReference>
<dbReference type="PROSITE" id="PS50853">
    <property type="entry name" value="FN3"/>
    <property type="match status" value="1"/>
</dbReference>
<accession>A0A7D9EAG3</accession>
<reference evidence="1" key="1">
    <citation type="submission" date="2020-04" db="EMBL/GenBank/DDBJ databases">
        <authorList>
            <person name="Alioto T."/>
            <person name="Alioto T."/>
            <person name="Gomez Garrido J."/>
        </authorList>
    </citation>
    <scope>NUCLEOTIDE SEQUENCE</scope>
    <source>
        <strain evidence="1">A484AB</strain>
    </source>
</reference>
<dbReference type="AlphaFoldDB" id="A0A7D9EAG3"/>
<dbReference type="InterPro" id="IPR036116">
    <property type="entry name" value="FN3_sf"/>
</dbReference>
<evidence type="ECO:0000313" key="2">
    <source>
        <dbReference type="Proteomes" id="UP001152795"/>
    </source>
</evidence>
<comment type="caution">
    <text evidence="1">The sequence shown here is derived from an EMBL/GenBank/DDBJ whole genome shotgun (WGS) entry which is preliminary data.</text>
</comment>
<keyword evidence="2" id="KW-1185">Reference proteome</keyword>
<gene>
    <name evidence="1" type="ORF">PACLA_8A040277</name>
</gene>
<dbReference type="SUPFAM" id="SSF49265">
    <property type="entry name" value="Fibronectin type III"/>
    <property type="match status" value="1"/>
</dbReference>
<evidence type="ECO:0000313" key="1">
    <source>
        <dbReference type="EMBL" id="CAB4003806.1"/>
    </source>
</evidence>
<dbReference type="InterPro" id="IPR013783">
    <property type="entry name" value="Ig-like_fold"/>
</dbReference>
<proteinExistence type="predicted"/>
<sequence>MAKNFIRPTTRHSLAAFFLYYFFVGLRVFAESNADKSQHENNDFDVSIKTINGKIYVNWKTSSLWQNTTVYFLSSLHDDITNASHAVNVTVCHAFKDDKNSWKIEPVQGNLLELCNRSRKCGPVNADDLIVRATLTQELSCQLFTTCTNFEDVFRIQVVSIGGGREYSFQSGNMTILSENIPPFYKVLSTSYGLPDNTPITLRIIYFDPSELCGFGAKPTDNLQFVIQHYKEYDSKCFYLGQKTAPYTDKTTEVNFNDVIIRKTEVLYFDYAVKSLASNKTTSSQRLKFMTDRTSSTKCSIIGGVTYISWRPQWNCFDENIIEQAQFCFYDGPCFPVCEASFFANGTFRAARTYEDEIINVCRKRDDCKFISDQDSTKINNVSNKFINVLWSPETRRITCALFRTCMHYTYTFSVKAFSFNDGRERILDNVDVCRENTSPIDNNQPAVPHGVHAIDIQANQVTITWKSPRCELEVLGCEVHVIFNGEKTEKHKDLGTDGLNNIYEFTKKNLPPFEKATFQVLTECFAGSRIGVRSPLQTVTTKPSAPQFAPNLITIESVDKAKGLTNIRLTWEYRGGAQYLHGVPNETRIIGLVNKTVVVYEETINSSEKTTTLTVNQTQRCAFYQVKICNAPDLCSNYSNPPRRLRNCEIAPTPAPESPPPSSNAFWVVIIAVVTIFIVLVAVLITTYVYCQKRR</sequence>
<protein>
    <submittedName>
        <fullName evidence="1">---NA</fullName>
    </submittedName>
</protein>
<dbReference type="EMBL" id="CACRXK020004731">
    <property type="protein sequence ID" value="CAB4003806.1"/>
    <property type="molecule type" value="Genomic_DNA"/>
</dbReference>
<dbReference type="OrthoDB" id="10462933at2759"/>
<organism evidence="1 2">
    <name type="scientific">Paramuricea clavata</name>
    <name type="common">Red gorgonian</name>
    <name type="synonym">Violescent sea-whip</name>
    <dbReference type="NCBI Taxonomy" id="317549"/>
    <lineage>
        <taxon>Eukaryota</taxon>
        <taxon>Metazoa</taxon>
        <taxon>Cnidaria</taxon>
        <taxon>Anthozoa</taxon>
        <taxon>Octocorallia</taxon>
        <taxon>Malacalcyonacea</taxon>
        <taxon>Plexauridae</taxon>
        <taxon>Paramuricea</taxon>
    </lineage>
</organism>
<dbReference type="Proteomes" id="UP001152795">
    <property type="component" value="Unassembled WGS sequence"/>
</dbReference>
<name>A0A7D9EAG3_PARCT</name>